<feature type="transmembrane region" description="Helical" evidence="1">
    <location>
        <begin position="212"/>
        <end position="233"/>
    </location>
</feature>
<dbReference type="Proteomes" id="UP001237642">
    <property type="component" value="Unassembled WGS sequence"/>
</dbReference>
<keyword evidence="1" id="KW-1133">Transmembrane helix</keyword>
<reference evidence="2" key="1">
    <citation type="submission" date="2023-02" db="EMBL/GenBank/DDBJ databases">
        <title>Genome of toxic invasive species Heracleum sosnowskyi carries increased number of genes despite the absence of recent whole-genome duplications.</title>
        <authorList>
            <person name="Schelkunov M."/>
            <person name="Shtratnikova V."/>
            <person name="Makarenko M."/>
            <person name="Klepikova A."/>
            <person name="Omelchenko D."/>
            <person name="Novikova G."/>
            <person name="Obukhova E."/>
            <person name="Bogdanov V."/>
            <person name="Penin A."/>
            <person name="Logacheva M."/>
        </authorList>
    </citation>
    <scope>NUCLEOTIDE SEQUENCE</scope>
    <source>
        <strain evidence="2">Hsosn_3</strain>
        <tissue evidence="2">Leaf</tissue>
    </source>
</reference>
<keyword evidence="1" id="KW-0472">Membrane</keyword>
<name>A0AAD8IEM6_9APIA</name>
<proteinExistence type="predicted"/>
<dbReference type="PANTHER" id="PTHR33874">
    <property type="entry name" value="RING FINGER PROTEIN"/>
    <property type="match status" value="1"/>
</dbReference>
<sequence length="257" mass="28506">MGGSGTIKAAKTVMEMAEVALTAVECCHKHHRLHEEEDELESLRSENRRLKKLVQENLTLLHNIAYESASLLPDCPSDLHDRLMASVDSTKFLNQLHSLQADGPSCEFPFKEASGTDLETAEILVNVSSGEPSWWVWVTDEMVPSNVEERSAIDHENYVVVSEESVVDGVANFMARCVVSNPNAQKLTPEELQKTLTNALRGMSKFEKMVDIWHAGAMFYTLSTWGLALVGLYKARSVVRVAAMGVHTSSKYVLKAL</sequence>
<evidence type="ECO:0000313" key="2">
    <source>
        <dbReference type="EMBL" id="KAK1384339.1"/>
    </source>
</evidence>
<protein>
    <submittedName>
        <fullName evidence="2">GPI-anchored protein like</fullName>
    </submittedName>
</protein>
<evidence type="ECO:0000313" key="3">
    <source>
        <dbReference type="Proteomes" id="UP001237642"/>
    </source>
</evidence>
<dbReference type="EMBL" id="JAUIZM010000005">
    <property type="protein sequence ID" value="KAK1384339.1"/>
    <property type="molecule type" value="Genomic_DNA"/>
</dbReference>
<keyword evidence="3" id="KW-1185">Reference proteome</keyword>
<dbReference type="PANTHER" id="PTHR33874:SF4">
    <property type="entry name" value="EXPRESSED PROTEIN"/>
    <property type="match status" value="1"/>
</dbReference>
<keyword evidence="1" id="KW-0812">Transmembrane</keyword>
<dbReference type="AlphaFoldDB" id="A0AAD8IEM6"/>
<comment type="caution">
    <text evidence="2">The sequence shown here is derived from an EMBL/GenBank/DDBJ whole genome shotgun (WGS) entry which is preliminary data.</text>
</comment>
<organism evidence="2 3">
    <name type="scientific">Heracleum sosnowskyi</name>
    <dbReference type="NCBI Taxonomy" id="360622"/>
    <lineage>
        <taxon>Eukaryota</taxon>
        <taxon>Viridiplantae</taxon>
        <taxon>Streptophyta</taxon>
        <taxon>Embryophyta</taxon>
        <taxon>Tracheophyta</taxon>
        <taxon>Spermatophyta</taxon>
        <taxon>Magnoliopsida</taxon>
        <taxon>eudicotyledons</taxon>
        <taxon>Gunneridae</taxon>
        <taxon>Pentapetalae</taxon>
        <taxon>asterids</taxon>
        <taxon>campanulids</taxon>
        <taxon>Apiales</taxon>
        <taxon>Apiaceae</taxon>
        <taxon>Apioideae</taxon>
        <taxon>apioid superclade</taxon>
        <taxon>Tordylieae</taxon>
        <taxon>Tordyliinae</taxon>
        <taxon>Heracleum</taxon>
    </lineage>
</organism>
<gene>
    <name evidence="2" type="ORF">POM88_022074</name>
</gene>
<accession>A0AAD8IEM6</accession>
<evidence type="ECO:0000256" key="1">
    <source>
        <dbReference type="SAM" id="Phobius"/>
    </source>
</evidence>
<reference evidence="2" key="2">
    <citation type="submission" date="2023-05" db="EMBL/GenBank/DDBJ databases">
        <authorList>
            <person name="Schelkunov M.I."/>
        </authorList>
    </citation>
    <scope>NUCLEOTIDE SEQUENCE</scope>
    <source>
        <strain evidence="2">Hsosn_3</strain>
        <tissue evidence="2">Leaf</tissue>
    </source>
</reference>